<protein>
    <submittedName>
        <fullName evidence="2">Alpha-type protein kinase domain-containing protein</fullName>
    </submittedName>
</protein>
<dbReference type="Proteomes" id="UP000095286">
    <property type="component" value="Unplaced"/>
</dbReference>
<sequence>MTISVLEIEASQQSIIHHHALTSNKTLSFNVGKRERIIKLWKKCAIKALDLVLKDPWAKYNIDKEPTQRCTRFRYNALTKKWTEDIVHVKMQKTSFGRGAMRECFRLKKMPHVCHEGDWKYSMNYVCKKYIQEVSENVLFEDVKLQMDAKLWAEEYNRHNPPKKIDIFQMGILKFDDEDVNGYYHIEHFIEGKYVKHNSNSGFVSDLMRMTPNAFSHFTFERSGHQLIVVDIQGVGDLYTDPQIHTVCGTDYGDGNLGTKGTSLFFYSHQCNDICKLMKLTEFDMSPNENKDRYRNMRMLIDPSTKFTIKANPTLDICEPIVNYRENAMERLRLRSTRSINSCHSLESNYDSTHCEKCLCNDCLENDDFLTNKDNLYPSMEDDDDSMFDDRGTDKESVDNSFVKDEAIRRRRYYSQCSLTSLNESEAERFHSAIKKFSRPAGFLMPNIANELANAYRNSNSLFVLGQVHLDMARYYEIGKFSDVCMENKHSLLDDSSDGKKTFSETCIYDKESAIFHLNVARKCGVLESIKTMAEICYDIQHDLLKDVCSKDLNVSCLAEEGNIMCFGFKLMELAAEMCDRNAIHFVATAYQNGYNLPEGKQCDWNKALYLYSKALEIYTESEEEFPDCMGRKKDVTFVIPHYEILANMAQMFNDGGFGLAQNIREAFNLYNEAAECASEAMKGKLACKYFELAEMCEFE</sequence>
<reference evidence="2" key="1">
    <citation type="submission" date="2016-11" db="UniProtKB">
        <authorList>
            <consortium name="WormBaseParasite"/>
        </authorList>
    </citation>
    <scope>IDENTIFICATION</scope>
    <source>
        <strain evidence="2">KR3021</strain>
    </source>
</reference>
<evidence type="ECO:0000313" key="1">
    <source>
        <dbReference type="Proteomes" id="UP000095286"/>
    </source>
</evidence>
<dbReference type="WBParaSite" id="RSKR_0000701300.1">
    <property type="protein sequence ID" value="RSKR_0000701300.1"/>
    <property type="gene ID" value="RSKR_0000701300"/>
</dbReference>
<evidence type="ECO:0000313" key="2">
    <source>
        <dbReference type="WBParaSite" id="RSKR_0000701300.1"/>
    </source>
</evidence>
<proteinExistence type="predicted"/>
<accession>A0AC35U1B6</accession>
<organism evidence="1 2">
    <name type="scientific">Rhabditophanes sp. KR3021</name>
    <dbReference type="NCBI Taxonomy" id="114890"/>
    <lineage>
        <taxon>Eukaryota</taxon>
        <taxon>Metazoa</taxon>
        <taxon>Ecdysozoa</taxon>
        <taxon>Nematoda</taxon>
        <taxon>Chromadorea</taxon>
        <taxon>Rhabditida</taxon>
        <taxon>Tylenchina</taxon>
        <taxon>Panagrolaimomorpha</taxon>
        <taxon>Strongyloidoidea</taxon>
        <taxon>Alloionematidae</taxon>
        <taxon>Rhabditophanes</taxon>
    </lineage>
</organism>
<name>A0AC35U1B6_9BILA</name>